<evidence type="ECO:0000256" key="1">
    <source>
        <dbReference type="ARBA" id="ARBA00022729"/>
    </source>
</evidence>
<evidence type="ECO:0000313" key="3">
    <source>
        <dbReference type="EMBL" id="MEM0578298.1"/>
    </source>
</evidence>
<dbReference type="InterPro" id="IPR011250">
    <property type="entry name" value="OMP/PagP_B-barrel"/>
</dbReference>
<dbReference type="RefSeq" id="WP_342693123.1">
    <property type="nucleotide sequence ID" value="NZ_JBCGDP010000022.1"/>
</dbReference>
<reference evidence="3 4" key="1">
    <citation type="submission" date="2024-03" db="EMBL/GenBank/DDBJ databases">
        <title>Two novel species of the genus Flavobacterium exhibiting potentially degradation of complex polysaccharides.</title>
        <authorList>
            <person name="Lian X."/>
        </authorList>
    </citation>
    <scope>NUCLEOTIDE SEQUENCE [LARGE SCALE GENOMIC DNA]</scope>
    <source>
        <strain evidence="3 4">N6</strain>
    </source>
</reference>
<protein>
    <submittedName>
        <fullName evidence="3">Outer membrane beta-barrel protein</fullName>
    </submittedName>
</protein>
<dbReference type="Proteomes" id="UP001468798">
    <property type="component" value="Unassembled WGS sequence"/>
</dbReference>
<organism evidence="3 4">
    <name type="scientific">Flavobacterium polysaccharolyticum</name>
    <dbReference type="NCBI Taxonomy" id="3133148"/>
    <lineage>
        <taxon>Bacteria</taxon>
        <taxon>Pseudomonadati</taxon>
        <taxon>Bacteroidota</taxon>
        <taxon>Flavobacteriia</taxon>
        <taxon>Flavobacteriales</taxon>
        <taxon>Flavobacteriaceae</taxon>
        <taxon>Flavobacterium</taxon>
    </lineage>
</organism>
<dbReference type="InterPro" id="IPR027385">
    <property type="entry name" value="Beta-barrel_OMP"/>
</dbReference>
<dbReference type="Gene3D" id="2.40.160.20">
    <property type="match status" value="1"/>
</dbReference>
<feature type="domain" description="Outer membrane protein beta-barrel" evidence="2">
    <location>
        <begin position="43"/>
        <end position="201"/>
    </location>
</feature>
<dbReference type="EMBL" id="JBCGDP010000022">
    <property type="protein sequence ID" value="MEM0578298.1"/>
    <property type="molecule type" value="Genomic_DNA"/>
</dbReference>
<dbReference type="SUPFAM" id="SSF56925">
    <property type="entry name" value="OMPA-like"/>
    <property type="match status" value="1"/>
</dbReference>
<accession>A0ABU9NUC5</accession>
<name>A0ABU9NUC5_9FLAO</name>
<keyword evidence="4" id="KW-1185">Reference proteome</keyword>
<proteinExistence type="predicted"/>
<comment type="caution">
    <text evidence="3">The sequence shown here is derived from an EMBL/GenBank/DDBJ whole genome shotgun (WGS) entry which is preliminary data.</text>
</comment>
<sequence length="201" mass="23007">MKKKLLFIILLILTNKSFSQKTKFSAELNYPFLFTHNFIADNYSGIIDLGLKYRFINAKKVNLGISINAGILKTNNEINSVTQNYKITIYELDPKIFAEFNYSKIHPFVGIGYTSMIFKSSTSNINIIPIGQKDGYYRDGFSLNNTQSGLNLNIGLKYDFYKNLFSQIQYNYILLGTKEPIINSRYNSNVNIIKIGIGINF</sequence>
<dbReference type="Pfam" id="PF13505">
    <property type="entry name" value="OMP_b-brl"/>
    <property type="match status" value="1"/>
</dbReference>
<evidence type="ECO:0000259" key="2">
    <source>
        <dbReference type="Pfam" id="PF13505"/>
    </source>
</evidence>
<keyword evidence="1" id="KW-0732">Signal</keyword>
<evidence type="ECO:0000313" key="4">
    <source>
        <dbReference type="Proteomes" id="UP001468798"/>
    </source>
</evidence>
<gene>
    <name evidence="3" type="ORF">WFZ86_17470</name>
</gene>